<protein>
    <submittedName>
        <fullName evidence="2">Hydantoinase B/oxoprolinase family protein</fullName>
    </submittedName>
</protein>
<dbReference type="Pfam" id="PF02538">
    <property type="entry name" value="Hydantoinase_B"/>
    <property type="match status" value="1"/>
</dbReference>
<dbReference type="RefSeq" id="WP_348393295.1">
    <property type="nucleotide sequence ID" value="NZ_CP134145.1"/>
</dbReference>
<reference evidence="3" key="1">
    <citation type="submission" date="2023-09" db="EMBL/GenBank/DDBJ databases">
        <authorList>
            <person name="Li S."/>
            <person name="Li X."/>
            <person name="Zhang C."/>
            <person name="Zhao Z."/>
        </authorList>
    </citation>
    <scope>NUCLEOTIDE SEQUENCE [LARGE SCALE GENOMIC DNA]</scope>
    <source>
        <strain evidence="3">SQ149</strain>
    </source>
</reference>
<keyword evidence="3" id="KW-1185">Reference proteome</keyword>
<feature type="domain" description="Hydantoinase B/oxoprolinase" evidence="1">
    <location>
        <begin position="59"/>
        <end position="622"/>
    </location>
</feature>
<gene>
    <name evidence="2" type="ORF">RGQ13_09400</name>
</gene>
<sequence length="753" mass="83577">MTETKLDTTAEQNTAEQKIINKFLTEHVSFIGPDQEIQRNHHISARSAREEEVLKHGVDPHLMSEIRSNLQSALDETFGIAEMTVASPAASCGDMSTGYFTPVGDLFLGSTFGVAGFTVSLHYTIRWIMKYLKDDPTVGINEGDGFLINDCHYGGIHSPDQHLFMPIFDKGELVAWNCCAMHEGEIGAKDPGGMGPSIETPWDEGFRGSPVKLVENYKIKRDIATLVQNNSREPHIIMADFKARLAACMRLERRYKEQVAQYEINNIIAFSRSNIEYMRDEAKRRIEALPDGTVRTSLYCDHTMREAAMIRINLNYTIKGDKVIVDYRGSSPEIYNRPINNLHSTVSLGTMITLAHHIWPDLPCAQAVIDNFEFLTDDKNIMNASPEVPVALSMQPMFKMITGAELAFGKFYYGAPKRYAQTKACWFNQPQSIIYGGVNQHHDSVGNMCGDLNGMPGGAKSNADGEHSLSPNFGARTDIGEAEAAEEGLPFVCAISKKFWPDNVGFGKYRGGAGYQFGLMRFGEQPFGFQAICGGSYFPSTMGMFGGYACPTYAVARVRGKNLFEEFNAKPELWDADLFKLMNDQPIDGVTYEALPSAVMFDLYQEGELFMQSQGAGGGYGDVLERDTALTVKDLEEKLVSHETALDLYKMVYDEKSLIVDEQATQNARTAERQARINRGLSWDEFVATHVTDEPPADINYFGSWNDSAELYAGPYPKALPGEHGPLIMPDPKDIKLAHAQAEIAALKAQLAN</sequence>
<proteinExistence type="predicted"/>
<name>A0ABY9U126_9GAMM</name>
<evidence type="ECO:0000313" key="2">
    <source>
        <dbReference type="EMBL" id="WNC74188.1"/>
    </source>
</evidence>
<dbReference type="InterPro" id="IPR003692">
    <property type="entry name" value="Hydantoinase_B"/>
</dbReference>
<accession>A0ABY9U126</accession>
<dbReference type="EMBL" id="CP134145">
    <property type="protein sequence ID" value="WNC74188.1"/>
    <property type="molecule type" value="Genomic_DNA"/>
</dbReference>
<evidence type="ECO:0000259" key="1">
    <source>
        <dbReference type="Pfam" id="PF02538"/>
    </source>
</evidence>
<dbReference type="Proteomes" id="UP001258994">
    <property type="component" value="Chromosome"/>
</dbReference>
<organism evidence="2 3">
    <name type="scientific">Thalassotalea psychrophila</name>
    <dbReference type="NCBI Taxonomy" id="3065647"/>
    <lineage>
        <taxon>Bacteria</taxon>
        <taxon>Pseudomonadati</taxon>
        <taxon>Pseudomonadota</taxon>
        <taxon>Gammaproteobacteria</taxon>
        <taxon>Alteromonadales</taxon>
        <taxon>Colwelliaceae</taxon>
        <taxon>Thalassotalea</taxon>
    </lineage>
</organism>
<evidence type="ECO:0000313" key="3">
    <source>
        <dbReference type="Proteomes" id="UP001258994"/>
    </source>
</evidence>